<protein>
    <submittedName>
        <fullName evidence="1">Uncharacterized protein</fullName>
    </submittedName>
</protein>
<reference evidence="1" key="2">
    <citation type="journal article" date="2015" name="Fish Shellfish Immunol.">
        <title>Early steps in the European eel (Anguilla anguilla)-Vibrio vulnificus interaction in the gills: Role of the RtxA13 toxin.</title>
        <authorList>
            <person name="Callol A."/>
            <person name="Pajuelo D."/>
            <person name="Ebbesson L."/>
            <person name="Teles M."/>
            <person name="MacKenzie S."/>
            <person name="Amaro C."/>
        </authorList>
    </citation>
    <scope>NUCLEOTIDE SEQUENCE</scope>
</reference>
<reference evidence="1" key="1">
    <citation type="submission" date="2014-11" db="EMBL/GenBank/DDBJ databases">
        <authorList>
            <person name="Amaro Gonzalez C."/>
        </authorList>
    </citation>
    <scope>NUCLEOTIDE SEQUENCE</scope>
</reference>
<organism evidence="1">
    <name type="scientific">Anguilla anguilla</name>
    <name type="common">European freshwater eel</name>
    <name type="synonym">Muraena anguilla</name>
    <dbReference type="NCBI Taxonomy" id="7936"/>
    <lineage>
        <taxon>Eukaryota</taxon>
        <taxon>Metazoa</taxon>
        <taxon>Chordata</taxon>
        <taxon>Craniata</taxon>
        <taxon>Vertebrata</taxon>
        <taxon>Euteleostomi</taxon>
        <taxon>Actinopterygii</taxon>
        <taxon>Neopterygii</taxon>
        <taxon>Teleostei</taxon>
        <taxon>Anguilliformes</taxon>
        <taxon>Anguillidae</taxon>
        <taxon>Anguilla</taxon>
    </lineage>
</organism>
<dbReference type="EMBL" id="GBXM01078720">
    <property type="protein sequence ID" value="JAH29857.1"/>
    <property type="molecule type" value="Transcribed_RNA"/>
</dbReference>
<dbReference type="AlphaFoldDB" id="A0A0E9RM30"/>
<accession>A0A0E9RM30</accession>
<proteinExistence type="predicted"/>
<sequence>MLLLLTRRRDPSCAYLFLRTEKRRRREAAFRIIDLKKTVRLVLPPCYFSESSPCVFSPLDVVLPVLFFFFTLLNGLSSCSRD</sequence>
<name>A0A0E9RM30_ANGAN</name>
<evidence type="ECO:0000313" key="1">
    <source>
        <dbReference type="EMBL" id="JAH29857.1"/>
    </source>
</evidence>